<dbReference type="EMBL" id="JARJLG010000124">
    <property type="protein sequence ID" value="KAJ7741177.1"/>
    <property type="molecule type" value="Genomic_DNA"/>
</dbReference>
<sequence>MEPLLPYDDLPHLTGVIPLLRTLTLGPDTAFAPVADPVVIFTEAPNLKEVVLSNYFNAFCITLPWSQITKLKMTECLYDTEMVAILHQTVVLEECSFALINMLSLPIPPIPPLVHLRSLILSNPNSEAEAYHILLLALTLPALEVIEALESFLGADPIATLSALRPYGYPQRIRIFDARSTSNVITMYTAAFPEATVNVKSMCMWNWEDESDLDQY</sequence>
<comment type="caution">
    <text evidence="1">The sequence shown here is derived from an EMBL/GenBank/DDBJ whole genome shotgun (WGS) entry which is preliminary data.</text>
</comment>
<accession>A0AAD7IEC3</accession>
<name>A0AAD7IEC3_9AGAR</name>
<organism evidence="1 2">
    <name type="scientific">Mycena maculata</name>
    <dbReference type="NCBI Taxonomy" id="230809"/>
    <lineage>
        <taxon>Eukaryota</taxon>
        <taxon>Fungi</taxon>
        <taxon>Dikarya</taxon>
        <taxon>Basidiomycota</taxon>
        <taxon>Agaricomycotina</taxon>
        <taxon>Agaricomycetes</taxon>
        <taxon>Agaricomycetidae</taxon>
        <taxon>Agaricales</taxon>
        <taxon>Marasmiineae</taxon>
        <taxon>Mycenaceae</taxon>
        <taxon>Mycena</taxon>
    </lineage>
</organism>
<keyword evidence="2" id="KW-1185">Reference proteome</keyword>
<protein>
    <submittedName>
        <fullName evidence="1">Uncharacterized protein</fullName>
    </submittedName>
</protein>
<reference evidence="1" key="1">
    <citation type="submission" date="2023-03" db="EMBL/GenBank/DDBJ databases">
        <title>Massive genome expansion in bonnet fungi (Mycena s.s.) driven by repeated elements and novel gene families across ecological guilds.</title>
        <authorList>
            <consortium name="Lawrence Berkeley National Laboratory"/>
            <person name="Harder C.B."/>
            <person name="Miyauchi S."/>
            <person name="Viragh M."/>
            <person name="Kuo A."/>
            <person name="Thoen E."/>
            <person name="Andreopoulos B."/>
            <person name="Lu D."/>
            <person name="Skrede I."/>
            <person name="Drula E."/>
            <person name="Henrissat B."/>
            <person name="Morin E."/>
            <person name="Kohler A."/>
            <person name="Barry K."/>
            <person name="LaButti K."/>
            <person name="Morin E."/>
            <person name="Salamov A."/>
            <person name="Lipzen A."/>
            <person name="Mereny Z."/>
            <person name="Hegedus B."/>
            <person name="Baldrian P."/>
            <person name="Stursova M."/>
            <person name="Weitz H."/>
            <person name="Taylor A."/>
            <person name="Grigoriev I.V."/>
            <person name="Nagy L.G."/>
            <person name="Martin F."/>
            <person name="Kauserud H."/>
        </authorList>
    </citation>
    <scope>NUCLEOTIDE SEQUENCE</scope>
    <source>
        <strain evidence="1">CBHHK188m</strain>
    </source>
</reference>
<evidence type="ECO:0000313" key="2">
    <source>
        <dbReference type="Proteomes" id="UP001215280"/>
    </source>
</evidence>
<proteinExistence type="predicted"/>
<evidence type="ECO:0000313" key="1">
    <source>
        <dbReference type="EMBL" id="KAJ7741177.1"/>
    </source>
</evidence>
<gene>
    <name evidence="1" type="ORF">DFH07DRAFT_965075</name>
</gene>
<dbReference type="Proteomes" id="UP001215280">
    <property type="component" value="Unassembled WGS sequence"/>
</dbReference>
<dbReference type="AlphaFoldDB" id="A0AAD7IEC3"/>